<dbReference type="OrthoDB" id="2429551at2759"/>
<evidence type="ECO:0000313" key="5">
    <source>
        <dbReference type="Proteomes" id="UP000267029"/>
    </source>
</evidence>
<keyword evidence="5" id="KW-1185">Reference proteome</keyword>
<name>A0A0R3UCJ4_MESCO</name>
<keyword evidence="2" id="KW-0646">Protease inhibitor</keyword>
<dbReference type="InterPro" id="IPR001713">
    <property type="entry name" value="Prot_inh_stefin"/>
</dbReference>
<protein>
    <recommendedName>
        <fullName evidence="6">Cystatin domain-containing protein</fullName>
    </recommendedName>
</protein>
<dbReference type="PANTHER" id="PTHR11414:SF21">
    <property type="entry name" value="CYSTATIN 14A, TANDEM DUPLICATE 1-RELATED"/>
    <property type="match status" value="1"/>
</dbReference>
<dbReference type="Proteomes" id="UP000267029">
    <property type="component" value="Unassembled WGS sequence"/>
</dbReference>
<reference evidence="4 5" key="1">
    <citation type="submission" date="2018-10" db="EMBL/GenBank/DDBJ databases">
        <authorList>
            <consortium name="Pathogen Informatics"/>
        </authorList>
    </citation>
    <scope>NUCLEOTIDE SEQUENCE [LARGE SCALE GENOMIC DNA]</scope>
</reference>
<evidence type="ECO:0000313" key="4">
    <source>
        <dbReference type="EMBL" id="VDD78640.1"/>
    </source>
</evidence>
<organism evidence="4 5">
    <name type="scientific">Mesocestoides corti</name>
    <name type="common">Flatworm</name>
    <dbReference type="NCBI Taxonomy" id="53468"/>
    <lineage>
        <taxon>Eukaryota</taxon>
        <taxon>Metazoa</taxon>
        <taxon>Spiralia</taxon>
        <taxon>Lophotrochozoa</taxon>
        <taxon>Platyhelminthes</taxon>
        <taxon>Cestoda</taxon>
        <taxon>Eucestoda</taxon>
        <taxon>Cyclophyllidea</taxon>
        <taxon>Mesocestoididae</taxon>
        <taxon>Mesocestoides</taxon>
    </lineage>
</organism>
<proteinExistence type="inferred from homology"/>
<dbReference type="AlphaFoldDB" id="A0A0R3UCJ4"/>
<keyword evidence="3" id="KW-0789">Thiol protease inhibitor</keyword>
<comment type="similarity">
    <text evidence="1">Belongs to the cystatin family.</text>
</comment>
<evidence type="ECO:0000256" key="2">
    <source>
        <dbReference type="ARBA" id="ARBA00022690"/>
    </source>
</evidence>
<dbReference type="PANTHER" id="PTHR11414">
    <property type="entry name" value="CYSTATIN FAMILY MEMBER"/>
    <property type="match status" value="1"/>
</dbReference>
<dbReference type="EMBL" id="UXSR01001991">
    <property type="protein sequence ID" value="VDD78640.1"/>
    <property type="molecule type" value="Genomic_DNA"/>
</dbReference>
<dbReference type="GO" id="GO:0005829">
    <property type="term" value="C:cytosol"/>
    <property type="evidence" value="ECO:0007669"/>
    <property type="project" value="TreeGrafter"/>
</dbReference>
<dbReference type="GO" id="GO:0004869">
    <property type="term" value="F:cysteine-type endopeptidase inhibitor activity"/>
    <property type="evidence" value="ECO:0007669"/>
    <property type="project" value="UniProtKB-KW"/>
</dbReference>
<dbReference type="InterPro" id="IPR046350">
    <property type="entry name" value="Cystatin_sf"/>
</dbReference>
<evidence type="ECO:0000256" key="1">
    <source>
        <dbReference type="ARBA" id="ARBA00009403"/>
    </source>
</evidence>
<evidence type="ECO:0008006" key="6">
    <source>
        <dbReference type="Google" id="ProtNLM"/>
    </source>
</evidence>
<evidence type="ECO:0000256" key="3">
    <source>
        <dbReference type="ARBA" id="ARBA00022704"/>
    </source>
</evidence>
<accession>A0A0R3UCJ4</accession>
<dbReference type="Gene3D" id="3.10.450.10">
    <property type="match status" value="1"/>
</dbReference>
<sequence>MAMPGGLSKPTCPSAEMKQRLTPTVAAYLKYQLGVEPKHVKIVALSSQIVNGTVYFLKVQHDKGVCHMRVHEELPANGGNLVVENYKEATCSEPLTFF</sequence>
<dbReference type="SUPFAM" id="SSF54403">
    <property type="entry name" value="Cystatin/monellin"/>
    <property type="match status" value="1"/>
</dbReference>
<gene>
    <name evidence="4" type="ORF">MCOS_LOCUS4643</name>
</gene>